<evidence type="ECO:0000313" key="2">
    <source>
        <dbReference type="Proteomes" id="UP000228380"/>
    </source>
</evidence>
<keyword evidence="2" id="KW-1185">Reference proteome</keyword>
<dbReference type="InterPro" id="IPR012442">
    <property type="entry name" value="DUF1645_plant"/>
</dbReference>
<reference evidence="2" key="1">
    <citation type="journal article" date="2019" name="Nat. Commun.">
        <title>Genome-wide association mapping of date palm fruit traits.</title>
        <authorList>
            <person name="Hazzouri K.M."/>
            <person name="Gros-Balthazard M."/>
            <person name="Flowers J.M."/>
            <person name="Copetti D."/>
            <person name="Lemansour A."/>
            <person name="Lebrun M."/>
            <person name="Masmoudi K."/>
            <person name="Ferrand S."/>
            <person name="Dhar M.I."/>
            <person name="Fresquez Z.A."/>
            <person name="Rosas U."/>
            <person name="Zhang J."/>
            <person name="Talag J."/>
            <person name="Lee S."/>
            <person name="Kudrna D."/>
            <person name="Powell R.F."/>
            <person name="Leitch I.J."/>
            <person name="Krueger R.R."/>
            <person name="Wing R.A."/>
            <person name="Amiri K.M.A."/>
            <person name="Purugganan M.D."/>
        </authorList>
    </citation>
    <scope>NUCLEOTIDE SEQUENCE [LARGE SCALE GENOMIC DNA]</scope>
    <source>
        <strain evidence="2">cv. Khalas</strain>
    </source>
</reference>
<dbReference type="GeneID" id="103720038"/>
<feature type="region of interest" description="Disordered" evidence="1">
    <location>
        <begin position="201"/>
        <end position="227"/>
    </location>
</feature>
<dbReference type="OrthoDB" id="667051at2759"/>
<organism evidence="2 3">
    <name type="scientific">Phoenix dactylifera</name>
    <name type="common">Date palm</name>
    <dbReference type="NCBI Taxonomy" id="42345"/>
    <lineage>
        <taxon>Eukaryota</taxon>
        <taxon>Viridiplantae</taxon>
        <taxon>Streptophyta</taxon>
        <taxon>Embryophyta</taxon>
        <taxon>Tracheophyta</taxon>
        <taxon>Spermatophyta</taxon>
        <taxon>Magnoliopsida</taxon>
        <taxon>Liliopsida</taxon>
        <taxon>Arecaceae</taxon>
        <taxon>Coryphoideae</taxon>
        <taxon>Phoeniceae</taxon>
        <taxon>Phoenix</taxon>
    </lineage>
</organism>
<dbReference type="Proteomes" id="UP000228380">
    <property type="component" value="Chromosome 3"/>
</dbReference>
<dbReference type="KEGG" id="pda:103720038"/>
<dbReference type="RefSeq" id="XP_008807781.2">
    <property type="nucleotide sequence ID" value="XM_008809559.4"/>
</dbReference>
<feature type="region of interest" description="Disordered" evidence="1">
    <location>
        <begin position="267"/>
        <end position="308"/>
    </location>
</feature>
<name>A0A8B7CWQ3_PHODC</name>
<dbReference type="PANTHER" id="PTHR33095:SF57">
    <property type="entry name" value="EXPRESSED PROTEIN"/>
    <property type="match status" value="1"/>
</dbReference>
<feature type="compositionally biased region" description="Polar residues" evidence="1">
    <location>
        <begin position="38"/>
        <end position="49"/>
    </location>
</feature>
<gene>
    <name evidence="3" type="primary">LOC103720038</name>
</gene>
<evidence type="ECO:0000256" key="1">
    <source>
        <dbReference type="SAM" id="MobiDB-lite"/>
    </source>
</evidence>
<sequence length="359" mass="39309">MELRDPNNGETQSELENHGNGGIRDLPGAPPGSDDVDSSFSTPYVSAPSSPAHDPGSYYFSEPASHMHFILCSPSYSAAATPSTEAAASSSGHFEFEFEMPKRCPTAGATSAGSMISADELFLNGQIRSMKLSSHLQQPPAQPQAIAPLLDLDAEGEKEEQENPEVAEAGGRGRDLRIRRRLLHRRTRSLSPLRNHRFQWEEEEEQMRAKEAEAETPTSSLSSSAGRNSSKRWIFLKELLYRSMSEGRSRATGKEKFWRSISFSLSSKERSKPPRKKPGSSSLSSAANGAAGKRRGPGPGPAPSAHERHYTANRAQAEEMRKRTFLPYRQGLLGCLGFTSRSYGTMNGFAKTLDPVSFT</sequence>
<dbReference type="Pfam" id="PF07816">
    <property type="entry name" value="DUF1645"/>
    <property type="match status" value="1"/>
</dbReference>
<dbReference type="AlphaFoldDB" id="A0A8B7CWQ3"/>
<protein>
    <submittedName>
        <fullName evidence="3">Uncharacterized protein LOC103720038</fullName>
    </submittedName>
</protein>
<feature type="region of interest" description="Disordered" evidence="1">
    <location>
        <begin position="1"/>
        <end position="54"/>
    </location>
</feature>
<reference evidence="3" key="2">
    <citation type="submission" date="2025-08" db="UniProtKB">
        <authorList>
            <consortium name="RefSeq"/>
        </authorList>
    </citation>
    <scope>IDENTIFICATION</scope>
    <source>
        <tissue evidence="3">Young leaves</tissue>
    </source>
</reference>
<dbReference type="PANTHER" id="PTHR33095">
    <property type="entry name" value="OS07G0619500 PROTEIN"/>
    <property type="match status" value="1"/>
</dbReference>
<accession>A0A8B7CWQ3</accession>
<evidence type="ECO:0000313" key="3">
    <source>
        <dbReference type="RefSeq" id="XP_008807781.2"/>
    </source>
</evidence>
<proteinExistence type="predicted"/>
<feature type="compositionally biased region" description="Low complexity" evidence="1">
    <location>
        <begin position="279"/>
        <end position="291"/>
    </location>
</feature>